<dbReference type="GeneID" id="61167815"/>
<protein>
    <submittedName>
        <fullName evidence="4">DUF4190 domain-containing protein</fullName>
    </submittedName>
</protein>
<proteinExistence type="predicted"/>
<name>A0A2J9KQQ7_9ACTO</name>
<evidence type="ECO:0000313" key="5">
    <source>
        <dbReference type="EMBL" id="STO17542.1"/>
    </source>
</evidence>
<feature type="transmembrane region" description="Helical" evidence="2">
    <location>
        <begin position="111"/>
        <end position="136"/>
    </location>
</feature>
<evidence type="ECO:0000313" key="4">
    <source>
        <dbReference type="EMBL" id="NMW92126.1"/>
    </source>
</evidence>
<dbReference type="EMBL" id="JABCUV010000001">
    <property type="protein sequence ID" value="NMW92126.1"/>
    <property type="molecule type" value="Genomic_DNA"/>
</dbReference>
<reference evidence="5 6" key="1">
    <citation type="submission" date="2018-06" db="EMBL/GenBank/DDBJ databases">
        <authorList>
            <consortium name="Pathogen Informatics"/>
            <person name="Doyle S."/>
        </authorList>
    </citation>
    <scope>NUCLEOTIDE SEQUENCE [LARGE SCALE GENOMIC DNA]</scope>
    <source>
        <strain evidence="5 6">NCTC11819</strain>
    </source>
</reference>
<evidence type="ECO:0000259" key="3">
    <source>
        <dbReference type="Pfam" id="PF13828"/>
    </source>
</evidence>
<accession>A0A2J9KQQ7</accession>
<feature type="region of interest" description="Disordered" evidence="1">
    <location>
        <begin position="1"/>
        <end position="53"/>
    </location>
</feature>
<keyword evidence="2" id="KW-0812">Transmembrane</keyword>
<keyword evidence="2" id="KW-0472">Membrane</keyword>
<sequence length="165" mass="17186">MSNENPFASPTPGAPVDNGGTSDISQPQQYNPVGQSFPTAPVQPGTSTPTMMTGVQKTTNGLAVSSLVLGITSILIPYLGILLGLIGGILGGISISKITKNPGYPGKTMSIVGTVLSVIGFILWVAITAFVVWTILQFAQAVSDPSSISDPEIAKQIEQWKESQQ</sequence>
<evidence type="ECO:0000256" key="1">
    <source>
        <dbReference type="SAM" id="MobiDB-lite"/>
    </source>
</evidence>
<reference evidence="4 7" key="2">
    <citation type="submission" date="2020-04" db="EMBL/GenBank/DDBJ databases">
        <title>Antimicrobial susceptibility and clonality of vaginal-derived multi-drug resistant Mobiluncus isolates in China.</title>
        <authorList>
            <person name="Zhang X."/>
        </authorList>
    </citation>
    <scope>NUCLEOTIDE SEQUENCE [LARGE SCALE GENOMIC DNA]</scope>
    <source>
        <strain evidence="4 7">7</strain>
    </source>
</reference>
<feature type="transmembrane region" description="Helical" evidence="2">
    <location>
        <begin position="67"/>
        <end position="90"/>
    </location>
</feature>
<dbReference type="RefSeq" id="WP_036383906.1">
    <property type="nucleotide sequence ID" value="NZ_CAMUNX010000003.1"/>
</dbReference>
<dbReference type="EMBL" id="UGGQ01000006">
    <property type="protein sequence ID" value="STO17542.1"/>
    <property type="molecule type" value="Genomic_DNA"/>
</dbReference>
<dbReference type="Proteomes" id="UP000255284">
    <property type="component" value="Unassembled WGS sequence"/>
</dbReference>
<evidence type="ECO:0000256" key="2">
    <source>
        <dbReference type="SAM" id="Phobius"/>
    </source>
</evidence>
<evidence type="ECO:0000313" key="7">
    <source>
        <dbReference type="Proteomes" id="UP000582487"/>
    </source>
</evidence>
<comment type="caution">
    <text evidence="4">The sequence shown here is derived from an EMBL/GenBank/DDBJ whole genome shotgun (WGS) entry which is preliminary data.</text>
</comment>
<dbReference type="Proteomes" id="UP000582487">
    <property type="component" value="Unassembled WGS sequence"/>
</dbReference>
<dbReference type="InterPro" id="IPR025241">
    <property type="entry name" value="DUF4190"/>
</dbReference>
<keyword evidence="2" id="KW-1133">Transmembrane helix</keyword>
<feature type="compositionally biased region" description="Polar residues" evidence="1">
    <location>
        <begin position="19"/>
        <end position="53"/>
    </location>
</feature>
<evidence type="ECO:0000313" key="6">
    <source>
        <dbReference type="Proteomes" id="UP000255284"/>
    </source>
</evidence>
<dbReference type="AlphaFoldDB" id="A0A2J9KQQ7"/>
<dbReference type="Pfam" id="PF13828">
    <property type="entry name" value="DUF4190"/>
    <property type="match status" value="1"/>
</dbReference>
<gene>
    <name evidence="4" type="ORF">HHJ74_00100</name>
    <name evidence="5" type="ORF">NCTC11819_02136</name>
</gene>
<feature type="domain" description="DUF4190" evidence="3">
    <location>
        <begin position="62"/>
        <end position="126"/>
    </location>
</feature>
<organism evidence="4 7">
    <name type="scientific">Mobiluncus mulieris</name>
    <dbReference type="NCBI Taxonomy" id="2052"/>
    <lineage>
        <taxon>Bacteria</taxon>
        <taxon>Bacillati</taxon>
        <taxon>Actinomycetota</taxon>
        <taxon>Actinomycetes</taxon>
        <taxon>Actinomycetales</taxon>
        <taxon>Actinomycetaceae</taxon>
        <taxon>Mobiluncus</taxon>
    </lineage>
</organism>